<dbReference type="Proteomes" id="UP001281761">
    <property type="component" value="Unassembled WGS sequence"/>
</dbReference>
<protein>
    <recommendedName>
        <fullName evidence="4">PXA domain-containing protein</fullName>
    </recommendedName>
</protein>
<evidence type="ECO:0000256" key="1">
    <source>
        <dbReference type="SAM" id="MobiDB-lite"/>
    </source>
</evidence>
<sequence length="461" mass="51097">MTSRFLEINQTPDWSEVKTTFHPSYYLFKPDHASITALIFKKSQDLANELDHFITNKKDLTEADLHRVLGPFLAKHFAYNILHTGSHLFKVAFTSIFPSVVRINQLKTDIVAFLVILRKWTPLLSTGVSGATVPLECVSRTLLCFLAVLTMPRKALIEFLNKLEEAKNAAQSGKSRTVFENLRTQHSHPSTSALSATLPLSSSHPTQSPLDIFRKPDSLLSISILIPPIGKAVSDLPLQTLHRPSSAVNLSSSLPAQVNPNEVLFPSLILQSQNQSKTDTASKHTPFTADLSGLPTPFAAWDDVLKHNTLTRALVETFRLVDGMDGSGSALCASSTHAIRSSAILWERICGTVIDSIAFTPFSTNPTVPSEVQQLSPPKQASSETEQTESLSQPFISFGDVVRFVWNRPDVQQNHSEAENDEAQEILPERKIWMKTNPVLERSDCLEVVELLKVVVKMRDT</sequence>
<accession>A0ABQ9XGK8</accession>
<feature type="region of interest" description="Disordered" evidence="1">
    <location>
        <begin position="366"/>
        <end position="391"/>
    </location>
</feature>
<reference evidence="2 3" key="1">
    <citation type="journal article" date="2022" name="bioRxiv">
        <title>Genomics of Preaxostyla Flagellates Illuminates Evolutionary Transitions and the Path Towards Mitochondrial Loss.</title>
        <authorList>
            <person name="Novak L.V.F."/>
            <person name="Treitli S.C."/>
            <person name="Pyrih J."/>
            <person name="Halakuc P."/>
            <person name="Pipaliya S.V."/>
            <person name="Vacek V."/>
            <person name="Brzon O."/>
            <person name="Soukal P."/>
            <person name="Eme L."/>
            <person name="Dacks J.B."/>
            <person name="Karnkowska A."/>
            <person name="Elias M."/>
            <person name="Hampl V."/>
        </authorList>
    </citation>
    <scope>NUCLEOTIDE SEQUENCE [LARGE SCALE GENOMIC DNA]</scope>
    <source>
        <strain evidence="2">NAU3</strain>
        <tissue evidence="2">Gut</tissue>
    </source>
</reference>
<comment type="caution">
    <text evidence="2">The sequence shown here is derived from an EMBL/GenBank/DDBJ whole genome shotgun (WGS) entry which is preliminary data.</text>
</comment>
<organism evidence="2 3">
    <name type="scientific">Blattamonas nauphoetae</name>
    <dbReference type="NCBI Taxonomy" id="2049346"/>
    <lineage>
        <taxon>Eukaryota</taxon>
        <taxon>Metamonada</taxon>
        <taxon>Preaxostyla</taxon>
        <taxon>Oxymonadida</taxon>
        <taxon>Blattamonas</taxon>
    </lineage>
</organism>
<keyword evidence="3" id="KW-1185">Reference proteome</keyword>
<gene>
    <name evidence="2" type="ORF">BLNAU_13475</name>
</gene>
<evidence type="ECO:0000313" key="3">
    <source>
        <dbReference type="Proteomes" id="UP001281761"/>
    </source>
</evidence>
<feature type="compositionally biased region" description="Polar residues" evidence="1">
    <location>
        <begin position="366"/>
        <end position="381"/>
    </location>
</feature>
<dbReference type="EMBL" id="JARBJD010000116">
    <property type="protein sequence ID" value="KAK2951591.1"/>
    <property type="molecule type" value="Genomic_DNA"/>
</dbReference>
<evidence type="ECO:0000313" key="2">
    <source>
        <dbReference type="EMBL" id="KAK2951591.1"/>
    </source>
</evidence>
<feature type="compositionally biased region" description="Low complexity" evidence="1">
    <location>
        <begin position="382"/>
        <end position="391"/>
    </location>
</feature>
<proteinExistence type="predicted"/>
<evidence type="ECO:0008006" key="4">
    <source>
        <dbReference type="Google" id="ProtNLM"/>
    </source>
</evidence>
<name>A0ABQ9XGK8_9EUKA</name>